<dbReference type="InterPro" id="IPR036890">
    <property type="entry name" value="HATPase_C_sf"/>
</dbReference>
<dbReference type="Gene3D" id="3.30.565.10">
    <property type="entry name" value="Histidine kinase-like ATPase, C-terminal domain"/>
    <property type="match status" value="1"/>
</dbReference>
<evidence type="ECO:0000256" key="4">
    <source>
        <dbReference type="ARBA" id="ARBA00022741"/>
    </source>
</evidence>
<evidence type="ECO:0000256" key="1">
    <source>
        <dbReference type="ARBA" id="ARBA00000085"/>
    </source>
</evidence>
<dbReference type="PANTHER" id="PTHR44936">
    <property type="entry name" value="SENSOR PROTEIN CREC"/>
    <property type="match status" value="1"/>
</dbReference>
<dbReference type="SUPFAM" id="SSF55874">
    <property type="entry name" value="ATPase domain of HSP90 chaperone/DNA topoisomerase II/histidine kinase"/>
    <property type="match status" value="1"/>
</dbReference>
<evidence type="ECO:0000256" key="7">
    <source>
        <dbReference type="SAM" id="Phobius"/>
    </source>
</evidence>
<feature type="transmembrane region" description="Helical" evidence="7">
    <location>
        <begin position="155"/>
        <end position="178"/>
    </location>
</feature>
<dbReference type="EC" id="2.7.13.3" evidence="2"/>
<dbReference type="InterPro" id="IPR050980">
    <property type="entry name" value="2C_sensor_his_kinase"/>
</dbReference>
<name>U2QB74_9BACT</name>
<keyword evidence="7" id="KW-0472">Membrane</keyword>
<dbReference type="Proteomes" id="UP000016648">
    <property type="component" value="Unassembled WGS sequence"/>
</dbReference>
<feature type="transmembrane region" description="Helical" evidence="7">
    <location>
        <begin position="12"/>
        <end position="33"/>
    </location>
</feature>
<evidence type="ECO:0000259" key="8">
    <source>
        <dbReference type="PROSITE" id="PS50109"/>
    </source>
</evidence>
<dbReference type="PANTHER" id="PTHR44936:SF10">
    <property type="entry name" value="SENSOR PROTEIN RSTB"/>
    <property type="match status" value="1"/>
</dbReference>
<evidence type="ECO:0000256" key="5">
    <source>
        <dbReference type="ARBA" id="ARBA00022777"/>
    </source>
</evidence>
<dbReference type="Pfam" id="PF02518">
    <property type="entry name" value="HATPase_c"/>
    <property type="match status" value="1"/>
</dbReference>
<feature type="domain" description="Histidine kinase" evidence="8">
    <location>
        <begin position="193"/>
        <end position="396"/>
    </location>
</feature>
<dbReference type="InterPro" id="IPR003594">
    <property type="entry name" value="HATPase_dom"/>
</dbReference>
<dbReference type="PROSITE" id="PS50109">
    <property type="entry name" value="HIS_KIN"/>
    <property type="match status" value="1"/>
</dbReference>
<dbReference type="InterPro" id="IPR004358">
    <property type="entry name" value="Sig_transdc_His_kin-like_C"/>
</dbReference>
<gene>
    <name evidence="9" type="ORF">HMPREF9135_2102</name>
</gene>
<keyword evidence="4" id="KW-0547">Nucleotide-binding</keyword>
<dbReference type="AlphaFoldDB" id="U2QB74"/>
<dbReference type="RefSeq" id="WP_021590366.1">
    <property type="nucleotide sequence ID" value="NZ_AWEY01000036.1"/>
</dbReference>
<accession>U2QB74</accession>
<dbReference type="SMART" id="SM00387">
    <property type="entry name" value="HATPase_c"/>
    <property type="match status" value="1"/>
</dbReference>
<comment type="caution">
    <text evidence="9">The sequence shown here is derived from an EMBL/GenBank/DDBJ whole genome shotgun (WGS) entry which is preliminary data.</text>
</comment>
<dbReference type="PRINTS" id="PR00344">
    <property type="entry name" value="BCTRLSENSOR"/>
</dbReference>
<dbReference type="InterPro" id="IPR005467">
    <property type="entry name" value="His_kinase_dom"/>
</dbReference>
<protein>
    <recommendedName>
        <fullName evidence="2">histidine kinase</fullName>
        <ecNumber evidence="2">2.7.13.3</ecNumber>
    </recommendedName>
</protein>
<dbReference type="EMBL" id="AWEY01000036">
    <property type="protein sequence ID" value="ERK38553.1"/>
    <property type="molecule type" value="Genomic_DNA"/>
</dbReference>
<keyword evidence="7" id="KW-0812">Transmembrane</keyword>
<dbReference type="PATRIC" id="fig|1115809.3.peg.2147"/>
<evidence type="ECO:0000313" key="10">
    <source>
        <dbReference type="Proteomes" id="UP000016648"/>
    </source>
</evidence>
<sequence>MRWSIRVDRIKVILILAALLISVVSLVISHFLAHDLAKEEKLRMEVWAEAMRSLNAADEHTDLNLVLKVINENHTIPVVVLDGNEEALTWRNLQLSHISGSDSVSEVSRLGKTFKARGNAIRIALGDRDSVGMAQPSDYVDVCYGVSSLLKRITIYPYVQLCVVVVFIFVVLLALIILKQAEQNRVWVGLSREAAHQLGTPISSMMAWLEILKGEDAHSPILPEMENDVQRLQLVADRFSKIGSKPELENADLVETANRVVAYMKQRSPDRLTWQVESPGHAVMLNLNARLFEWALENLTKNAVDAMGGSHGRITLTIKEYPDQVALDVTDTGCGIRKQDVRHVFTPGFSSKQRGWGLGLSLTKRIIEVYHHGRIWVSWSEEGRGTTFRIMLRKDGRPIISSFRRFVGWRQ</sequence>
<evidence type="ECO:0000256" key="3">
    <source>
        <dbReference type="ARBA" id="ARBA00022679"/>
    </source>
</evidence>
<keyword evidence="10" id="KW-1185">Reference proteome</keyword>
<reference evidence="9 10" key="1">
    <citation type="submission" date="2013-08" db="EMBL/GenBank/DDBJ databases">
        <authorList>
            <person name="Durkin A.S."/>
            <person name="Haft D.R."/>
            <person name="McCorrison J."/>
            <person name="Torralba M."/>
            <person name="Gillis M."/>
            <person name="Haft D.H."/>
            <person name="Methe B."/>
            <person name="Sutton G."/>
            <person name="Nelson K.E."/>
        </authorList>
    </citation>
    <scope>NUCLEOTIDE SEQUENCE [LARGE SCALE GENOMIC DNA]</scope>
    <source>
        <strain evidence="9 10">F0067</strain>
    </source>
</reference>
<organism evidence="9 10">
    <name type="scientific">Segatella baroniae F0067</name>
    <dbReference type="NCBI Taxonomy" id="1115809"/>
    <lineage>
        <taxon>Bacteria</taxon>
        <taxon>Pseudomonadati</taxon>
        <taxon>Bacteroidota</taxon>
        <taxon>Bacteroidia</taxon>
        <taxon>Bacteroidales</taxon>
        <taxon>Prevotellaceae</taxon>
        <taxon>Segatella</taxon>
    </lineage>
</organism>
<evidence type="ECO:0000313" key="9">
    <source>
        <dbReference type="EMBL" id="ERK38553.1"/>
    </source>
</evidence>
<keyword evidence="7" id="KW-1133">Transmembrane helix</keyword>
<keyword evidence="6" id="KW-0067">ATP-binding</keyword>
<comment type="catalytic activity">
    <reaction evidence="1">
        <text>ATP + protein L-histidine = ADP + protein N-phospho-L-histidine.</text>
        <dbReference type="EC" id="2.7.13.3"/>
    </reaction>
</comment>
<keyword evidence="5" id="KW-0418">Kinase</keyword>
<evidence type="ECO:0000256" key="2">
    <source>
        <dbReference type="ARBA" id="ARBA00012438"/>
    </source>
</evidence>
<dbReference type="GO" id="GO:0005524">
    <property type="term" value="F:ATP binding"/>
    <property type="evidence" value="ECO:0007669"/>
    <property type="project" value="UniProtKB-KW"/>
</dbReference>
<proteinExistence type="predicted"/>
<dbReference type="GO" id="GO:0004673">
    <property type="term" value="F:protein histidine kinase activity"/>
    <property type="evidence" value="ECO:0007669"/>
    <property type="project" value="UniProtKB-EC"/>
</dbReference>
<keyword evidence="3" id="KW-0808">Transferase</keyword>
<evidence type="ECO:0000256" key="6">
    <source>
        <dbReference type="ARBA" id="ARBA00022840"/>
    </source>
</evidence>